<dbReference type="EMBL" id="ASPP01022092">
    <property type="protein sequence ID" value="ETO11743.1"/>
    <property type="molecule type" value="Genomic_DNA"/>
</dbReference>
<dbReference type="Proteomes" id="UP000023152">
    <property type="component" value="Unassembled WGS sequence"/>
</dbReference>
<evidence type="ECO:0000256" key="1">
    <source>
        <dbReference type="SAM" id="Phobius"/>
    </source>
</evidence>
<accession>X6MCJ9</accession>
<keyword evidence="3" id="KW-1185">Reference proteome</keyword>
<name>X6MCJ9_RETFI</name>
<feature type="non-terminal residue" evidence="2">
    <location>
        <position position="1"/>
    </location>
</feature>
<keyword evidence="1" id="KW-1133">Transmembrane helix</keyword>
<feature type="transmembrane region" description="Helical" evidence="1">
    <location>
        <begin position="189"/>
        <end position="206"/>
    </location>
</feature>
<reference evidence="2 3" key="1">
    <citation type="journal article" date="2013" name="Curr. Biol.">
        <title>The Genome of the Foraminiferan Reticulomyxa filosa.</title>
        <authorList>
            <person name="Glockner G."/>
            <person name="Hulsmann N."/>
            <person name="Schleicher M."/>
            <person name="Noegel A.A."/>
            <person name="Eichinger L."/>
            <person name="Gallinger C."/>
            <person name="Pawlowski J."/>
            <person name="Sierra R."/>
            <person name="Euteneuer U."/>
            <person name="Pillet L."/>
            <person name="Moustafa A."/>
            <person name="Platzer M."/>
            <person name="Groth M."/>
            <person name="Szafranski K."/>
            <person name="Schliwa M."/>
        </authorList>
    </citation>
    <scope>NUCLEOTIDE SEQUENCE [LARGE SCALE GENOMIC DNA]</scope>
</reference>
<organism evidence="2 3">
    <name type="scientific">Reticulomyxa filosa</name>
    <dbReference type="NCBI Taxonomy" id="46433"/>
    <lineage>
        <taxon>Eukaryota</taxon>
        <taxon>Sar</taxon>
        <taxon>Rhizaria</taxon>
        <taxon>Retaria</taxon>
        <taxon>Foraminifera</taxon>
        <taxon>Monothalamids</taxon>
        <taxon>Reticulomyxidae</taxon>
        <taxon>Reticulomyxa</taxon>
    </lineage>
</organism>
<evidence type="ECO:0000313" key="2">
    <source>
        <dbReference type="EMBL" id="ETO11743.1"/>
    </source>
</evidence>
<sequence>QKQSETATKTTRQILSCIKEYYLPLLRQQVFAECARPQMYDLMYLSGVVSTVSMFVQSKEETTLVNEAWIRNLLRECILPWNEGKHVWSLILKGWKYELLAATAESSMDNNVSALLEGLPIVELVCTDMMRVPSFQYCLHCDFMIHMLQLIAICLDKIPNITSSLCQLLQASQLTYALAKILLQITSKFFHFRLVRFFFFCMILFNKHI</sequence>
<gene>
    <name evidence="2" type="ORF">RFI_25634</name>
</gene>
<comment type="caution">
    <text evidence="2">The sequence shown here is derived from an EMBL/GenBank/DDBJ whole genome shotgun (WGS) entry which is preliminary data.</text>
</comment>
<evidence type="ECO:0000313" key="3">
    <source>
        <dbReference type="Proteomes" id="UP000023152"/>
    </source>
</evidence>
<proteinExistence type="predicted"/>
<dbReference type="AlphaFoldDB" id="X6MCJ9"/>
<keyword evidence="1" id="KW-0812">Transmembrane</keyword>
<keyword evidence="1" id="KW-0472">Membrane</keyword>
<protein>
    <submittedName>
        <fullName evidence="2">Uncharacterized protein</fullName>
    </submittedName>
</protein>